<dbReference type="RefSeq" id="WP_103249009.1">
    <property type="nucleotide sequence ID" value="NZ_PPED02000003.1"/>
</dbReference>
<comment type="caution">
    <text evidence="2">The sequence shown here is derived from an EMBL/GenBank/DDBJ whole genome shotgun (WGS) entry which is preliminary data.</text>
</comment>
<evidence type="ECO:0000313" key="3">
    <source>
        <dbReference type="Proteomes" id="UP000236594"/>
    </source>
</evidence>
<feature type="region of interest" description="Disordered" evidence="1">
    <location>
        <begin position="22"/>
        <end position="49"/>
    </location>
</feature>
<dbReference type="Proteomes" id="UP000236594">
    <property type="component" value="Unassembled WGS sequence"/>
</dbReference>
<protein>
    <submittedName>
        <fullName evidence="2">Uncharacterized protein</fullName>
    </submittedName>
</protein>
<evidence type="ECO:0000313" key="2">
    <source>
        <dbReference type="EMBL" id="PWN68918.1"/>
    </source>
</evidence>
<gene>
    <name evidence="2" type="ORF">C1631_012650</name>
</gene>
<keyword evidence="3" id="KW-1185">Reference proteome</keyword>
<organism evidence="2 3">
    <name type="scientific">Chryseobacterium phosphatilyticum</name>
    <dbReference type="NCBI Taxonomy" id="475075"/>
    <lineage>
        <taxon>Bacteria</taxon>
        <taxon>Pseudomonadati</taxon>
        <taxon>Bacteroidota</taxon>
        <taxon>Flavobacteriia</taxon>
        <taxon>Flavobacteriales</taxon>
        <taxon>Weeksellaceae</taxon>
        <taxon>Chryseobacterium group</taxon>
        <taxon>Chryseobacterium</taxon>
    </lineage>
</organism>
<accession>A0A316XC37</accession>
<name>A0A316XC37_9FLAO</name>
<dbReference type="EMBL" id="PPED02000003">
    <property type="protein sequence ID" value="PWN68918.1"/>
    <property type="molecule type" value="Genomic_DNA"/>
</dbReference>
<evidence type="ECO:0000256" key="1">
    <source>
        <dbReference type="SAM" id="MobiDB-lite"/>
    </source>
</evidence>
<sequence length="73" mass="7698">MNTTEIKLKSTLKKLSKKEQSKIIAGQSEGGGTNSGMSNGSIEKKCPPGSILSPVDKRTCISLHNPGVPSPFK</sequence>
<proteinExistence type="predicted"/>
<dbReference type="AlphaFoldDB" id="A0A316XC37"/>
<reference evidence="2 3" key="1">
    <citation type="submission" date="2018-04" db="EMBL/GenBank/DDBJ databases">
        <title>Draft Genome Sequence of Phosphate-Solubilizing Chryseobacterium sp. ISE14 that is a Biocontrol and Plant Growth-Promoting Rhizobacterium Isolated from Cucumber.</title>
        <authorList>
            <person name="Jeong J.-J."/>
            <person name="Sang M.K."/>
            <person name="Choi I.-G."/>
            <person name="Kim K.D."/>
        </authorList>
    </citation>
    <scope>NUCLEOTIDE SEQUENCE [LARGE SCALE GENOMIC DNA]</scope>
    <source>
        <strain evidence="2 3">ISE14</strain>
    </source>
</reference>